<dbReference type="PANTHER" id="PTHR47965">
    <property type="entry name" value="ASPARTYL PROTEASE-RELATED"/>
    <property type="match status" value="1"/>
</dbReference>
<evidence type="ECO:0000256" key="2">
    <source>
        <dbReference type="ARBA" id="ARBA00022729"/>
    </source>
</evidence>
<feature type="signal peptide" evidence="3">
    <location>
        <begin position="1"/>
        <end position="18"/>
    </location>
</feature>
<feature type="chain" id="PRO_5009189115" evidence="3">
    <location>
        <begin position="19"/>
        <end position="434"/>
    </location>
</feature>
<reference evidence="5 6" key="1">
    <citation type="submission" date="2016-09" db="EMBL/GenBank/DDBJ databases">
        <title>The draft genome of Dichanthelium oligosanthes: A C3 panicoid grass species.</title>
        <authorList>
            <person name="Studer A.J."/>
            <person name="Schnable J.C."/>
            <person name="Brutnell T.P."/>
        </authorList>
    </citation>
    <scope>NUCLEOTIDE SEQUENCE [LARGE SCALE GENOMIC DNA]</scope>
    <source>
        <strain evidence="6">cv. Kellogg 1175</strain>
        <tissue evidence="5">Leaf</tissue>
    </source>
</reference>
<keyword evidence="2 3" id="KW-0732">Signal</keyword>
<comment type="caution">
    <text evidence="5">The sequence shown here is derived from an EMBL/GenBank/DDBJ whole genome shotgun (WGS) entry which is preliminary data.</text>
</comment>
<dbReference type="Proteomes" id="UP000095767">
    <property type="component" value="Unassembled WGS sequence"/>
</dbReference>
<dbReference type="InterPro" id="IPR001461">
    <property type="entry name" value="Aspartic_peptidase_A1"/>
</dbReference>
<evidence type="ECO:0000256" key="1">
    <source>
        <dbReference type="ARBA" id="ARBA00007447"/>
    </source>
</evidence>
<feature type="domain" description="Peptidase A1" evidence="4">
    <location>
        <begin position="43"/>
        <end position="414"/>
    </location>
</feature>
<dbReference type="STRING" id="888268.A0A1E5WDH5"/>
<gene>
    <name evidence="5" type="ORF">BAE44_0003598</name>
</gene>
<dbReference type="InterPro" id="IPR033868">
    <property type="entry name" value="Xylanase_inhibitor_I-like"/>
</dbReference>
<accession>A0A1E5WDH5</accession>
<dbReference type="Pfam" id="PF14543">
    <property type="entry name" value="TAXi_N"/>
    <property type="match status" value="1"/>
</dbReference>
<dbReference type="EMBL" id="LWDX02012291">
    <property type="protein sequence ID" value="OEL35384.1"/>
    <property type="molecule type" value="Genomic_DNA"/>
</dbReference>
<dbReference type="CDD" id="cd05489">
    <property type="entry name" value="xylanase_inhibitor_I_like"/>
    <property type="match status" value="1"/>
</dbReference>
<dbReference type="GO" id="GO:0004190">
    <property type="term" value="F:aspartic-type endopeptidase activity"/>
    <property type="evidence" value="ECO:0007669"/>
    <property type="project" value="InterPro"/>
</dbReference>
<evidence type="ECO:0000313" key="5">
    <source>
        <dbReference type="EMBL" id="OEL35384.1"/>
    </source>
</evidence>
<comment type="similarity">
    <text evidence="1">Belongs to the peptidase A1 family.</text>
</comment>
<name>A0A1E5WDH5_9POAL</name>
<dbReference type="FunFam" id="2.40.70.10:FF:000075">
    <property type="entry name" value="Putative xylanase inhibitor"/>
    <property type="match status" value="1"/>
</dbReference>
<proteinExistence type="inferred from homology"/>
<dbReference type="InterPro" id="IPR032799">
    <property type="entry name" value="TAXi_C"/>
</dbReference>
<organism evidence="5 6">
    <name type="scientific">Dichanthelium oligosanthes</name>
    <dbReference type="NCBI Taxonomy" id="888268"/>
    <lineage>
        <taxon>Eukaryota</taxon>
        <taxon>Viridiplantae</taxon>
        <taxon>Streptophyta</taxon>
        <taxon>Embryophyta</taxon>
        <taxon>Tracheophyta</taxon>
        <taxon>Spermatophyta</taxon>
        <taxon>Magnoliopsida</taxon>
        <taxon>Liliopsida</taxon>
        <taxon>Poales</taxon>
        <taxon>Poaceae</taxon>
        <taxon>PACMAD clade</taxon>
        <taxon>Panicoideae</taxon>
        <taxon>Panicodae</taxon>
        <taxon>Paniceae</taxon>
        <taxon>Dichantheliinae</taxon>
        <taxon>Dichanthelium</taxon>
    </lineage>
</organism>
<dbReference type="AlphaFoldDB" id="A0A1E5WDH5"/>
<dbReference type="PANTHER" id="PTHR47965:SF17">
    <property type="entry name" value="OS01G0936900 PROTEIN"/>
    <property type="match status" value="1"/>
</dbReference>
<dbReference type="SUPFAM" id="SSF50630">
    <property type="entry name" value="Acid proteases"/>
    <property type="match status" value="1"/>
</dbReference>
<dbReference type="OrthoDB" id="1258937at2759"/>
<evidence type="ECO:0000256" key="3">
    <source>
        <dbReference type="SAM" id="SignalP"/>
    </source>
</evidence>
<dbReference type="PROSITE" id="PS51767">
    <property type="entry name" value="PEPTIDASE_A1"/>
    <property type="match status" value="1"/>
</dbReference>
<protein>
    <submittedName>
        <fullName evidence="5">Basic 7S globulin 2</fullName>
    </submittedName>
</protein>
<evidence type="ECO:0000259" key="4">
    <source>
        <dbReference type="PROSITE" id="PS51767"/>
    </source>
</evidence>
<keyword evidence="6" id="KW-1185">Reference proteome</keyword>
<dbReference type="Gene3D" id="2.40.70.10">
    <property type="entry name" value="Acid Proteases"/>
    <property type="match status" value="2"/>
</dbReference>
<dbReference type="InterPro" id="IPR021109">
    <property type="entry name" value="Peptidase_aspartic_dom_sf"/>
</dbReference>
<dbReference type="InterPro" id="IPR033121">
    <property type="entry name" value="PEPTIDASE_A1"/>
</dbReference>
<dbReference type="GO" id="GO:0006508">
    <property type="term" value="P:proteolysis"/>
    <property type="evidence" value="ECO:0007669"/>
    <property type="project" value="InterPro"/>
</dbReference>
<dbReference type="Pfam" id="PF14541">
    <property type="entry name" value="TAXi_C"/>
    <property type="match status" value="1"/>
</dbReference>
<evidence type="ECO:0000313" key="6">
    <source>
        <dbReference type="Proteomes" id="UP000095767"/>
    </source>
</evidence>
<sequence length="434" mass="44298">MLRLLVPLLLLLSPPAPGTVLLAAAYGRPPSKPIVTPVAKDPLTSLYSIPIKDGAPLVLDLAGPLVWSTCQPSHATIPCKSSVCKLASSYRPPGCTNSRNGGRPGPGSSSADGDCTCTAYPYNPASGQCGVGDVTAVALSANATDGKNPLFPVSFSTYASCAPDGLLASLPSGAAGVAGLSRLPLSLPSQVASSLGVSKQFALCITGARGGGAAIFGGGPFQLMARHELAEGLRKNALPLLQNPSNAGAYYLRVQGIAIGEAAVTGIPPGAFDLDVRRGTGGVTLSTVAPYTTLRADIYAPLREAFAAATSGVPRAPPVEPFEMCYPASAFGATRLGPAVAYIDLMLDGGRNWTLPGASSLVQVDDQTLCFAFLEMDRSAAAVVPGSPAVIVGGFQMEENLLVFDPEKSTFGFSGLLFGIETTCGNFNFTVGSS</sequence>
<dbReference type="InterPro" id="IPR032861">
    <property type="entry name" value="TAXi_N"/>
</dbReference>